<proteinExistence type="predicted"/>
<protein>
    <recommendedName>
        <fullName evidence="5">DUF4398 domain-containing protein</fullName>
    </recommendedName>
</protein>
<evidence type="ECO:0000313" key="3">
    <source>
        <dbReference type="EMBL" id="SEG14819.1"/>
    </source>
</evidence>
<feature type="coiled-coil region" evidence="1">
    <location>
        <begin position="46"/>
        <end position="73"/>
    </location>
</feature>
<keyword evidence="1" id="KW-0175">Coiled coil</keyword>
<gene>
    <name evidence="3" type="ORF">SAMN05216334_13126</name>
</gene>
<reference evidence="3 4" key="1">
    <citation type="submission" date="2016-10" db="EMBL/GenBank/DDBJ databases">
        <authorList>
            <person name="de Groot N.N."/>
        </authorList>
    </citation>
    <scope>NUCLEOTIDE SEQUENCE [LARGE SCALE GENOMIC DNA]</scope>
    <source>
        <strain evidence="3 4">Nm13</strain>
    </source>
</reference>
<name>A0A1H5XSP5_9PROT</name>
<dbReference type="OrthoDB" id="8565362at2"/>
<dbReference type="AlphaFoldDB" id="A0A1H5XSP5"/>
<dbReference type="EMBL" id="FNUX01000031">
    <property type="protein sequence ID" value="SEG14819.1"/>
    <property type="molecule type" value="Genomic_DNA"/>
</dbReference>
<dbReference type="Proteomes" id="UP000236753">
    <property type="component" value="Unassembled WGS sequence"/>
</dbReference>
<evidence type="ECO:0000313" key="4">
    <source>
        <dbReference type="Proteomes" id="UP000236753"/>
    </source>
</evidence>
<evidence type="ECO:0008006" key="5">
    <source>
        <dbReference type="Google" id="ProtNLM"/>
    </source>
</evidence>
<feature type="signal peptide" evidence="2">
    <location>
        <begin position="1"/>
        <end position="23"/>
    </location>
</feature>
<evidence type="ECO:0000256" key="1">
    <source>
        <dbReference type="SAM" id="Coils"/>
    </source>
</evidence>
<organism evidence="3 4">
    <name type="scientific">Nitrosomonas ureae</name>
    <dbReference type="NCBI Taxonomy" id="44577"/>
    <lineage>
        <taxon>Bacteria</taxon>
        <taxon>Pseudomonadati</taxon>
        <taxon>Pseudomonadota</taxon>
        <taxon>Betaproteobacteria</taxon>
        <taxon>Nitrosomonadales</taxon>
        <taxon>Nitrosomonadaceae</taxon>
        <taxon>Nitrosomonas</taxon>
    </lineage>
</organism>
<evidence type="ECO:0000256" key="2">
    <source>
        <dbReference type="SAM" id="SignalP"/>
    </source>
</evidence>
<sequence length="114" mass="13069">MRARLYFLVLIILTFLVSSVSLAGESANAGEAKASVGTSLYHIKLAEHYEKESKEMYAKAEEEKKMLKEYEEHSEYYGRAGQEFHSHHEALLREFTKAAEKNENMAAVHRKMAE</sequence>
<feature type="chain" id="PRO_5009289765" description="DUF4398 domain-containing protein" evidence="2">
    <location>
        <begin position="24"/>
        <end position="114"/>
    </location>
</feature>
<keyword evidence="2" id="KW-0732">Signal</keyword>
<dbReference type="RefSeq" id="WP_103967463.1">
    <property type="nucleotide sequence ID" value="NZ_FNUX01000031.1"/>
</dbReference>
<accession>A0A1H5XSP5</accession>